<feature type="compositionally biased region" description="Pro residues" evidence="1">
    <location>
        <begin position="62"/>
        <end position="77"/>
    </location>
</feature>
<gene>
    <name evidence="2" type="ORF">BGW36DRAFT_364365</name>
</gene>
<reference evidence="2" key="1">
    <citation type="submission" date="2021-12" db="EMBL/GenBank/DDBJ databases">
        <title>Convergent genome expansion in fungi linked to evolution of root-endophyte symbiosis.</title>
        <authorList>
            <consortium name="DOE Joint Genome Institute"/>
            <person name="Ke Y.-H."/>
            <person name="Bonito G."/>
            <person name="Liao H.-L."/>
            <person name="Looney B."/>
            <person name="Rojas-Flechas A."/>
            <person name="Nash J."/>
            <person name="Hameed K."/>
            <person name="Schadt C."/>
            <person name="Martin F."/>
            <person name="Crous P.W."/>
            <person name="Miettinen O."/>
            <person name="Magnuson J.K."/>
            <person name="Labbe J."/>
            <person name="Jacobson D."/>
            <person name="Doktycz M.J."/>
            <person name="Veneault-Fourrey C."/>
            <person name="Kuo A."/>
            <person name="Mondo S."/>
            <person name="Calhoun S."/>
            <person name="Riley R."/>
            <person name="Ohm R."/>
            <person name="LaButti K."/>
            <person name="Andreopoulos B."/>
            <person name="Pangilinan J."/>
            <person name="Nolan M."/>
            <person name="Tritt A."/>
            <person name="Clum A."/>
            <person name="Lipzen A."/>
            <person name="Daum C."/>
            <person name="Barry K."/>
            <person name="Grigoriev I.V."/>
            <person name="Vilgalys R."/>
        </authorList>
    </citation>
    <scope>NUCLEOTIDE SEQUENCE</scope>
    <source>
        <strain evidence="2">PMI_201</strain>
    </source>
</reference>
<organism evidence="2 3">
    <name type="scientific">Talaromyces proteolyticus</name>
    <dbReference type="NCBI Taxonomy" id="1131652"/>
    <lineage>
        <taxon>Eukaryota</taxon>
        <taxon>Fungi</taxon>
        <taxon>Dikarya</taxon>
        <taxon>Ascomycota</taxon>
        <taxon>Pezizomycotina</taxon>
        <taxon>Eurotiomycetes</taxon>
        <taxon>Eurotiomycetidae</taxon>
        <taxon>Eurotiales</taxon>
        <taxon>Trichocomaceae</taxon>
        <taxon>Talaromyces</taxon>
        <taxon>Talaromyces sect. Bacilispori</taxon>
    </lineage>
</organism>
<comment type="caution">
    <text evidence="2">The sequence shown here is derived from an EMBL/GenBank/DDBJ whole genome shotgun (WGS) entry which is preliminary data.</text>
</comment>
<feature type="region of interest" description="Disordered" evidence="1">
    <location>
        <begin position="190"/>
        <end position="209"/>
    </location>
</feature>
<feature type="compositionally biased region" description="Polar residues" evidence="1">
    <location>
        <begin position="435"/>
        <end position="447"/>
    </location>
</feature>
<dbReference type="GeneID" id="70244838"/>
<name>A0AAD4PVX8_9EURO</name>
<keyword evidence="3" id="KW-1185">Reference proteome</keyword>
<dbReference type="EMBL" id="JAJTJA010000013">
    <property type="protein sequence ID" value="KAH8690805.1"/>
    <property type="molecule type" value="Genomic_DNA"/>
</dbReference>
<dbReference type="AlphaFoldDB" id="A0AAD4PVX8"/>
<dbReference type="RefSeq" id="XP_046067001.1">
    <property type="nucleotide sequence ID" value="XM_046214551.1"/>
</dbReference>
<feature type="compositionally biased region" description="Pro residues" evidence="1">
    <location>
        <begin position="416"/>
        <end position="428"/>
    </location>
</feature>
<evidence type="ECO:0000313" key="2">
    <source>
        <dbReference type="EMBL" id="KAH8690805.1"/>
    </source>
</evidence>
<dbReference type="Proteomes" id="UP001201262">
    <property type="component" value="Unassembled WGS sequence"/>
</dbReference>
<feature type="region of interest" description="Disordered" evidence="1">
    <location>
        <begin position="1"/>
        <end position="83"/>
    </location>
</feature>
<evidence type="ECO:0000256" key="1">
    <source>
        <dbReference type="SAM" id="MobiDB-lite"/>
    </source>
</evidence>
<sequence length="493" mass="53076">MTAASAAAPPPVGENGVSGHTHGPTMAMPRFHPIAINPNVQTSAPPGPALYRPYATSIIDHGPPPPPPPHHAPPGPPLQQQTLVPHQQHPPLLPSQIDQIEARLRQIEHEESSRAAARAHTLNVRKREDEEFRMITERAEAEEDELRRRRKRLKRESMGLTFDGQTESPPPPTPRRLSETSAATTLAFFKQQSPPEPRPPASAEMRPPPPAIIQQPTPMVAPGPIVNMNMNMSMNGSGAGTGTFRKKQKYTIKNAEAWGERHGRPATYDPAGRALWKRPSDGQLVYLDCPAPDCGKSDFVTLHGFMCHLTKKHKDRSLGSQSRALDLCGTVYDPNAPRPQRPSLKRASTEGSRAGSMHTDPDEEYSSNGSDNEGSLPPISGTGQRLAPTPTPEGIKKEAISPPLATEHTNSNGSSIPPPPPPPPPPLLQPRDSPPQASTSSTSNKASIASMIDSNVRAEAWTSHSPRPSEPAAVAVKEESAAVQTPSNSEVQA</sequence>
<proteinExistence type="predicted"/>
<feature type="region of interest" description="Disordered" evidence="1">
    <location>
        <begin position="155"/>
        <end position="179"/>
    </location>
</feature>
<evidence type="ECO:0000313" key="3">
    <source>
        <dbReference type="Proteomes" id="UP001201262"/>
    </source>
</evidence>
<feature type="region of interest" description="Disordered" evidence="1">
    <location>
        <begin position="330"/>
        <end position="493"/>
    </location>
</feature>
<feature type="compositionally biased region" description="Pro residues" evidence="1">
    <location>
        <begin position="194"/>
        <end position="209"/>
    </location>
</feature>
<feature type="compositionally biased region" description="Polar residues" evidence="1">
    <location>
        <begin position="484"/>
        <end position="493"/>
    </location>
</feature>
<protein>
    <submittedName>
        <fullName evidence="2">Uncharacterized protein</fullName>
    </submittedName>
</protein>
<accession>A0AAD4PVX8</accession>